<protein>
    <submittedName>
        <fullName evidence="1">Uncharacterized protein</fullName>
    </submittedName>
</protein>
<reference evidence="1 2" key="1">
    <citation type="submission" date="2015-07" db="EMBL/GenBank/DDBJ databases">
        <authorList>
            <consortium name="Pathogen Informatics"/>
        </authorList>
    </citation>
    <scope>NUCLEOTIDE SEQUENCE [LARGE SCALE GENOMIC DNA]</scope>
    <source>
        <strain evidence="1 2">A316</strain>
    </source>
</reference>
<dbReference type="Proteomes" id="UP000041770">
    <property type="component" value="Unassembled WGS sequence"/>
</dbReference>
<evidence type="ECO:0000313" key="1">
    <source>
        <dbReference type="EMBL" id="CSC64056.1"/>
    </source>
</evidence>
<proteinExistence type="predicted"/>
<dbReference type="AlphaFoldDB" id="A0A655QQ53"/>
<name>A0A655QQ53_VIBCL</name>
<sequence length="79" mass="9482">MQVLELTAQFIEFLTSQFRVDTDFFFAVAAFTVAIFVFIFVFIFDDSIIFIREIRFRKLRTDVSRGWRFGFHVVRVNET</sequence>
<dbReference type="EMBL" id="CWQY01000010">
    <property type="protein sequence ID" value="CSC64056.1"/>
    <property type="molecule type" value="Genomic_DNA"/>
</dbReference>
<gene>
    <name evidence="1" type="ORF">ERS013200_01891</name>
</gene>
<accession>A0A655QQ53</accession>
<evidence type="ECO:0000313" key="2">
    <source>
        <dbReference type="Proteomes" id="UP000041770"/>
    </source>
</evidence>
<organism evidence="1 2">
    <name type="scientific">Vibrio cholerae</name>
    <dbReference type="NCBI Taxonomy" id="666"/>
    <lineage>
        <taxon>Bacteria</taxon>
        <taxon>Pseudomonadati</taxon>
        <taxon>Pseudomonadota</taxon>
        <taxon>Gammaproteobacteria</taxon>
        <taxon>Vibrionales</taxon>
        <taxon>Vibrionaceae</taxon>
        <taxon>Vibrio</taxon>
    </lineage>
</organism>